<dbReference type="EMBL" id="LGUI01000002">
    <property type="protein sequence ID" value="PNE34130.1"/>
    <property type="molecule type" value="Genomic_DNA"/>
</dbReference>
<accession>A0A2N8NZE2</accession>
<evidence type="ECO:0000313" key="2">
    <source>
        <dbReference type="Proteomes" id="UP000235945"/>
    </source>
</evidence>
<comment type="caution">
    <text evidence="1">The sequence shown here is derived from an EMBL/GenBank/DDBJ whole genome shotgun (WGS) entry which is preliminary data.</text>
</comment>
<gene>
    <name evidence="1" type="ORF">AF335_05550</name>
</gene>
<dbReference type="AlphaFoldDB" id="A0A2N8NZE2"/>
<reference evidence="2" key="1">
    <citation type="submission" date="2015-07" db="EMBL/GenBank/DDBJ databases">
        <authorList>
            <person name="Graham D.E."/>
            <person name="Giannone R.J."/>
            <person name="Gulvik C.A."/>
            <person name="Hettich R.L."/>
            <person name="Klingeman D.M."/>
            <person name="Mahan K.M."/>
            <person name="Parry R.J."/>
            <person name="Spain J.C."/>
        </authorList>
    </citation>
    <scope>NUCLEOTIDE SEQUENCE [LARGE SCALE GENOMIC DNA]</scope>
    <source>
        <strain evidence="2">ATCC 27428</strain>
    </source>
</reference>
<evidence type="ECO:0000313" key="1">
    <source>
        <dbReference type="EMBL" id="PNE34130.1"/>
    </source>
</evidence>
<organism evidence="1 2">
    <name type="scientific">Streptomyces eurocidicus</name>
    <name type="common">Streptoverticillium eurocidicus</name>
    <dbReference type="NCBI Taxonomy" id="66423"/>
    <lineage>
        <taxon>Bacteria</taxon>
        <taxon>Bacillati</taxon>
        <taxon>Actinomycetota</taxon>
        <taxon>Actinomycetes</taxon>
        <taxon>Kitasatosporales</taxon>
        <taxon>Streptomycetaceae</taxon>
        <taxon>Streptomyces</taxon>
    </lineage>
</organism>
<sequence length="556" mass="63242">MKVLKVREAVALHRWIVAEEARQLLVEAQRSEVTAGRFDAYTLTEEIERATDNSADAYRRYLIVRKIRKRTSRLRHPAWTRKRRRATPSRFSLRLRQLKLMVGHKSVAPIPYVPILLRECQPFQHSARYEGGHLITSWETEYFVGAWDTAWGRLCVIYPLDWSGGPIGHIVSTARDLADKLNPKVTAVLRNSLARTGGDKFIVTAVDADYPEDTYKTDTAHLYELLGHDAPWWPMELRRPEHMMRWRPDGPSAAYQAVPTFDLEALTRVTEAEPEGSLVRAVLTSLIWRLQKYDNDGAAWELDEYREEYSTERITVPVTLDRRQPEQPKEPEASAAREAWTRILARSDDDALACCQAARQWNSGEDFPLGYTINLASNHGFAVTEWLERLVPAEPTVATSLLTEDPATDCIFTDPVAGIPVTRGRQRDIRTYAPRRLETTSPLTELILDSTVWIRTKDGLLHIAPQPGAGQVATWGYTGGGPGQLMVLIQRMLRDPMSDMESRDESDYSWNNSPPALQELVSTSWPNGTVFTRAQLEQMCAPQPPDVVQYHRPHPR</sequence>
<proteinExistence type="predicted"/>
<name>A0A2N8NZE2_STREU</name>
<dbReference type="Proteomes" id="UP000235945">
    <property type="component" value="Unassembled WGS sequence"/>
</dbReference>
<protein>
    <submittedName>
        <fullName evidence="1">Uncharacterized protein</fullName>
    </submittedName>
</protein>
<keyword evidence="2" id="KW-1185">Reference proteome</keyword>